<organism evidence="3 4">
    <name type="scientific">Staphylococcus felis</name>
    <dbReference type="NCBI Taxonomy" id="46127"/>
    <lineage>
        <taxon>Bacteria</taxon>
        <taxon>Bacillati</taxon>
        <taxon>Bacillota</taxon>
        <taxon>Bacilli</taxon>
        <taxon>Bacillales</taxon>
        <taxon>Staphylococcaceae</taxon>
        <taxon>Staphylococcus</taxon>
    </lineage>
</organism>
<evidence type="ECO:0000313" key="3">
    <source>
        <dbReference type="EMBL" id="REH98364.1"/>
    </source>
</evidence>
<dbReference type="InterPro" id="IPR010330">
    <property type="entry name" value="CoiA_nuc"/>
</dbReference>
<evidence type="ECO:0000259" key="2">
    <source>
        <dbReference type="Pfam" id="PF25164"/>
    </source>
</evidence>
<dbReference type="OrthoDB" id="3784230at2"/>
<protein>
    <submittedName>
        <fullName evidence="3">Competence protein CoiA</fullName>
    </submittedName>
</protein>
<comment type="caution">
    <text evidence="3">The sequence shown here is derived from an EMBL/GenBank/DDBJ whole genome shotgun (WGS) entry which is preliminary data.</text>
</comment>
<evidence type="ECO:0000313" key="4">
    <source>
        <dbReference type="Proteomes" id="UP000256562"/>
    </source>
</evidence>
<dbReference type="Proteomes" id="UP000256562">
    <property type="component" value="Unassembled WGS sequence"/>
</dbReference>
<dbReference type="InterPro" id="IPR057253">
    <property type="entry name" value="CoiA-like_N"/>
</dbReference>
<feature type="domain" description="Competence protein CoiA nuclease-like" evidence="1">
    <location>
        <begin position="59"/>
        <end position="193"/>
    </location>
</feature>
<dbReference type="Pfam" id="PF25164">
    <property type="entry name" value="CoiA_N"/>
    <property type="match status" value="1"/>
</dbReference>
<dbReference type="AlphaFoldDB" id="A0A3E0IRB6"/>
<dbReference type="Pfam" id="PF06054">
    <property type="entry name" value="CoiA_nuc"/>
    <property type="match status" value="1"/>
</dbReference>
<feature type="domain" description="Competence protein CoiA-like N-terminal" evidence="2">
    <location>
        <begin position="8"/>
        <end position="51"/>
    </location>
</feature>
<dbReference type="RefSeq" id="WP_116093956.1">
    <property type="nucleotide sequence ID" value="NZ_QKXQ01000153.1"/>
</dbReference>
<sequence>MLTALNQKHQKVLAQHALKAECYYCPICKEKVILRQGQHKIAHFAHQKDCTSHFKYQSESFEHLQYKMHLYQQFLNQGYSVRVEEWIPYIQQVPDIIVGQTAIEVQLSSISPNQLQNRTNGLIKAGYDVIWLTRLPVTKKGLFQLSQLHQSCINISKRELLCIEPSTLDLIRLTHLIPITSKQFYAQKEVMTVVQCVNMTSPSYENHCPVRKLSTSRILSYLAQCRRKNSVLEPTLSLAYRLQLSDTQICKLTGYLFPEQLYFHTHPVLWQLTILYCLQCKVPANESLKELMKIRSFYHFNIQIEEIIQVIIRKYCKFLKI</sequence>
<dbReference type="PIRSF" id="PIRSF007487">
    <property type="entry name" value="Competence-induced_CoiA_bac"/>
    <property type="match status" value="1"/>
</dbReference>
<accession>A0A3E0IRB6</accession>
<dbReference type="InterPro" id="IPR021176">
    <property type="entry name" value="Competence-induced_CoiA"/>
</dbReference>
<evidence type="ECO:0000259" key="1">
    <source>
        <dbReference type="Pfam" id="PF06054"/>
    </source>
</evidence>
<gene>
    <name evidence="3" type="ORF">DOS83_03585</name>
</gene>
<name>A0A3E0IRB6_9STAP</name>
<reference evidence="3 4" key="1">
    <citation type="journal article" date="2018" name="Vet. Microbiol.">
        <title>Characterisation of Staphylococcus felis isolated from cats using whole genome sequencing.</title>
        <authorList>
            <person name="Worthing K."/>
            <person name="Pang S."/>
            <person name="Trott D.J."/>
            <person name="Abraham S."/>
            <person name="Coombs G.W."/>
            <person name="Jordan D."/>
            <person name="McIntyre L."/>
            <person name="Davies M.R."/>
            <person name="Norris J."/>
        </authorList>
    </citation>
    <scope>NUCLEOTIDE SEQUENCE [LARGE SCALE GENOMIC DNA]</scope>
    <source>
        <strain evidence="3 4">F9</strain>
    </source>
</reference>
<dbReference type="EMBL" id="QKXQ01000153">
    <property type="protein sequence ID" value="REH98364.1"/>
    <property type="molecule type" value="Genomic_DNA"/>
</dbReference>
<proteinExistence type="predicted"/>